<accession>A0A438EBB8</accession>
<organism evidence="1 2">
    <name type="scientific">Vitis vinifera</name>
    <name type="common">Grape</name>
    <dbReference type="NCBI Taxonomy" id="29760"/>
    <lineage>
        <taxon>Eukaryota</taxon>
        <taxon>Viridiplantae</taxon>
        <taxon>Streptophyta</taxon>
        <taxon>Embryophyta</taxon>
        <taxon>Tracheophyta</taxon>
        <taxon>Spermatophyta</taxon>
        <taxon>Magnoliopsida</taxon>
        <taxon>eudicotyledons</taxon>
        <taxon>Gunneridae</taxon>
        <taxon>Pentapetalae</taxon>
        <taxon>rosids</taxon>
        <taxon>Vitales</taxon>
        <taxon>Vitaceae</taxon>
        <taxon>Viteae</taxon>
        <taxon>Vitis</taxon>
    </lineage>
</organism>
<comment type="caution">
    <text evidence="1">The sequence shown here is derived from an EMBL/GenBank/DDBJ whole genome shotgun (WGS) entry which is preliminary data.</text>
</comment>
<dbReference type="EMBL" id="QGNW01001336">
    <property type="protein sequence ID" value="RVW45115.1"/>
    <property type="molecule type" value="Genomic_DNA"/>
</dbReference>
<gene>
    <name evidence="1" type="ORF">CK203_067465</name>
</gene>
<name>A0A438EBB8_VITVI</name>
<evidence type="ECO:0000313" key="2">
    <source>
        <dbReference type="Proteomes" id="UP000288805"/>
    </source>
</evidence>
<reference evidence="1 2" key="1">
    <citation type="journal article" date="2018" name="PLoS Genet.">
        <title>Population sequencing reveals clonal diversity and ancestral inbreeding in the grapevine cultivar Chardonnay.</title>
        <authorList>
            <person name="Roach M.J."/>
            <person name="Johnson D.L."/>
            <person name="Bohlmann J."/>
            <person name="van Vuuren H.J."/>
            <person name="Jones S.J."/>
            <person name="Pretorius I.S."/>
            <person name="Schmidt S.A."/>
            <person name="Borneman A.R."/>
        </authorList>
    </citation>
    <scope>NUCLEOTIDE SEQUENCE [LARGE SCALE GENOMIC DNA]</scope>
    <source>
        <strain evidence="2">cv. Chardonnay</strain>
        <tissue evidence="1">Leaf</tissue>
    </source>
</reference>
<proteinExistence type="predicted"/>
<dbReference type="AlphaFoldDB" id="A0A438EBB8"/>
<sequence>MRNSSKVKTEQLDSLNLLSENFKSVKTKPSTPNLGTVSQGDAKLPPMGVFKTEEQICHRYLRYVGVGLEETKREVCDRRFVGSVWSIRNKEWAALPTCGASGGILIIWDSKKMKQRGSDGDCNSKFFHKVANGRRNRNFIKFLENERGLVLDNSKSITEEILLYFKKLYSSPPGKSWRVEGVD</sequence>
<evidence type="ECO:0000313" key="1">
    <source>
        <dbReference type="EMBL" id="RVW45115.1"/>
    </source>
</evidence>
<protein>
    <submittedName>
        <fullName evidence="1">Uncharacterized protein</fullName>
    </submittedName>
</protein>
<dbReference type="Proteomes" id="UP000288805">
    <property type="component" value="Unassembled WGS sequence"/>
</dbReference>